<dbReference type="PANTHER" id="PTHR12483">
    <property type="entry name" value="SOLUTE CARRIER FAMILY 31 COPPER TRANSPORTERS"/>
    <property type="match status" value="1"/>
</dbReference>
<evidence type="ECO:0000256" key="1">
    <source>
        <dbReference type="ARBA" id="ARBA00004141"/>
    </source>
</evidence>
<evidence type="ECO:0000256" key="3">
    <source>
        <dbReference type="ARBA" id="ARBA00022989"/>
    </source>
</evidence>
<evidence type="ECO:0000313" key="7">
    <source>
        <dbReference type="EMBL" id="KTB36904.1"/>
    </source>
</evidence>
<gene>
    <name evidence="7" type="ORF">WG66_10511</name>
</gene>
<dbReference type="eggNOG" id="KOG3386">
    <property type="taxonomic scope" value="Eukaryota"/>
</dbReference>
<organism evidence="7 8">
    <name type="scientific">Moniliophthora roreri</name>
    <name type="common">Frosty pod rot fungus</name>
    <name type="synonym">Monilia roreri</name>
    <dbReference type="NCBI Taxonomy" id="221103"/>
    <lineage>
        <taxon>Eukaryota</taxon>
        <taxon>Fungi</taxon>
        <taxon>Dikarya</taxon>
        <taxon>Basidiomycota</taxon>
        <taxon>Agaricomycotina</taxon>
        <taxon>Agaricomycetes</taxon>
        <taxon>Agaricomycetidae</taxon>
        <taxon>Agaricales</taxon>
        <taxon>Marasmiineae</taxon>
        <taxon>Marasmiaceae</taxon>
        <taxon>Moniliophthora</taxon>
    </lineage>
</organism>
<keyword evidence="3 5" id="KW-1133">Transmembrane helix</keyword>
<comment type="similarity">
    <text evidence="5">Belongs to the copper transporter (Ctr) (TC 1.A.56) family. SLC31A subfamily.</text>
</comment>
<sequence length="196" mass="21103">MSFRWNIFIALLCFLLPVLGHGQEPSADTEVDSAMHSESESAGSGMQMMMSYFHVTLGDTLWFEGWVPKTNGALAGAAIGLFLLAILDRGVAGARGIMEAHWKMRAQLEHANKFADLKGAGSDSEAALTMKMRTLPPFNLARDIARGVMQAAQATLGFALMLAVMTFQVAFILSIIIGLGVGETLFGRFNASAHVH</sequence>
<evidence type="ECO:0000256" key="5">
    <source>
        <dbReference type="RuleBase" id="RU367022"/>
    </source>
</evidence>
<feature type="transmembrane region" description="Helical" evidence="5">
    <location>
        <begin position="70"/>
        <end position="87"/>
    </location>
</feature>
<dbReference type="Pfam" id="PF04145">
    <property type="entry name" value="Ctr"/>
    <property type="match status" value="1"/>
</dbReference>
<evidence type="ECO:0000256" key="6">
    <source>
        <dbReference type="SAM" id="SignalP"/>
    </source>
</evidence>
<dbReference type="PANTHER" id="PTHR12483:SF27">
    <property type="entry name" value="COPPER TRANSPORT PROTEIN CTR1"/>
    <property type="match status" value="1"/>
</dbReference>
<keyword evidence="5" id="KW-0186">Copper</keyword>
<feature type="signal peptide" evidence="6">
    <location>
        <begin position="1"/>
        <end position="22"/>
    </location>
</feature>
<dbReference type="AlphaFoldDB" id="A0A0W0FKS6"/>
<evidence type="ECO:0000256" key="4">
    <source>
        <dbReference type="ARBA" id="ARBA00023136"/>
    </source>
</evidence>
<dbReference type="Proteomes" id="UP000054988">
    <property type="component" value="Unassembled WGS sequence"/>
</dbReference>
<reference evidence="7 8" key="1">
    <citation type="submission" date="2015-12" db="EMBL/GenBank/DDBJ databases">
        <title>Draft genome sequence of Moniliophthora roreri, the causal agent of frosty pod rot of cacao.</title>
        <authorList>
            <person name="Aime M.C."/>
            <person name="Diaz-Valderrama J.R."/>
            <person name="Kijpornyongpan T."/>
            <person name="Phillips-Mora W."/>
        </authorList>
    </citation>
    <scope>NUCLEOTIDE SEQUENCE [LARGE SCALE GENOMIC DNA]</scope>
    <source>
        <strain evidence="7 8">MCA 2952</strain>
    </source>
</reference>
<feature type="transmembrane region" description="Helical" evidence="5">
    <location>
        <begin position="156"/>
        <end position="181"/>
    </location>
</feature>
<dbReference type="GO" id="GO:0005886">
    <property type="term" value="C:plasma membrane"/>
    <property type="evidence" value="ECO:0007669"/>
    <property type="project" value="TreeGrafter"/>
</dbReference>
<keyword evidence="5" id="KW-0813">Transport</keyword>
<comment type="caution">
    <text evidence="7">The sequence shown here is derived from an EMBL/GenBank/DDBJ whole genome shotgun (WGS) entry which is preliminary data.</text>
</comment>
<dbReference type="InterPro" id="IPR007274">
    <property type="entry name" value="Cop_transporter"/>
</dbReference>
<dbReference type="EMBL" id="LATX01001878">
    <property type="protein sequence ID" value="KTB36904.1"/>
    <property type="molecule type" value="Genomic_DNA"/>
</dbReference>
<keyword evidence="4 5" id="KW-0472">Membrane</keyword>
<feature type="chain" id="PRO_5006901877" description="Copper transport protein" evidence="6">
    <location>
        <begin position="23"/>
        <end position="196"/>
    </location>
</feature>
<evidence type="ECO:0000256" key="2">
    <source>
        <dbReference type="ARBA" id="ARBA00022692"/>
    </source>
</evidence>
<proteinExistence type="inferred from homology"/>
<protein>
    <recommendedName>
        <fullName evidence="5">Copper transport protein</fullName>
    </recommendedName>
</protein>
<keyword evidence="5" id="KW-0187">Copper transport</keyword>
<keyword evidence="2 5" id="KW-0812">Transmembrane</keyword>
<keyword evidence="6" id="KW-0732">Signal</keyword>
<name>A0A0W0FKS6_MONRR</name>
<dbReference type="GO" id="GO:0005375">
    <property type="term" value="F:copper ion transmembrane transporter activity"/>
    <property type="evidence" value="ECO:0007669"/>
    <property type="project" value="UniProtKB-UniRule"/>
</dbReference>
<evidence type="ECO:0000313" key="8">
    <source>
        <dbReference type="Proteomes" id="UP000054988"/>
    </source>
</evidence>
<keyword evidence="5" id="KW-0406">Ion transport</keyword>
<comment type="subcellular location">
    <subcellularLocation>
        <location evidence="1 5">Membrane</location>
        <topology evidence="1 5">Multi-pass membrane protein</topology>
    </subcellularLocation>
</comment>
<accession>A0A0W0FKS6</accession>